<accession>F4WRW6</accession>
<dbReference type="EMBL" id="GL888292">
    <property type="protein sequence ID" value="EGI63123.1"/>
    <property type="molecule type" value="Genomic_DNA"/>
</dbReference>
<gene>
    <name evidence="2" type="ORF">G5I_08570</name>
</gene>
<dbReference type="OrthoDB" id="74360at2759"/>
<dbReference type="Proteomes" id="UP000007755">
    <property type="component" value="Unassembled WGS sequence"/>
</dbReference>
<organism evidence="3">
    <name type="scientific">Acromyrmex echinatior</name>
    <name type="common">Panamanian leafcutter ant</name>
    <name type="synonym">Acromyrmex octospinosus echinatior</name>
    <dbReference type="NCBI Taxonomy" id="103372"/>
    <lineage>
        <taxon>Eukaryota</taxon>
        <taxon>Metazoa</taxon>
        <taxon>Ecdysozoa</taxon>
        <taxon>Arthropoda</taxon>
        <taxon>Hexapoda</taxon>
        <taxon>Insecta</taxon>
        <taxon>Pterygota</taxon>
        <taxon>Neoptera</taxon>
        <taxon>Endopterygota</taxon>
        <taxon>Hymenoptera</taxon>
        <taxon>Apocrita</taxon>
        <taxon>Aculeata</taxon>
        <taxon>Formicoidea</taxon>
        <taxon>Formicidae</taxon>
        <taxon>Myrmicinae</taxon>
        <taxon>Acromyrmex</taxon>
    </lineage>
</organism>
<feature type="region of interest" description="Disordered" evidence="1">
    <location>
        <begin position="1"/>
        <end position="22"/>
    </location>
</feature>
<feature type="region of interest" description="Disordered" evidence="1">
    <location>
        <begin position="105"/>
        <end position="160"/>
    </location>
</feature>
<name>F4WRW6_ACREC</name>
<evidence type="ECO:0000256" key="1">
    <source>
        <dbReference type="SAM" id="MobiDB-lite"/>
    </source>
</evidence>
<evidence type="ECO:0000313" key="3">
    <source>
        <dbReference type="Proteomes" id="UP000007755"/>
    </source>
</evidence>
<dbReference type="AlphaFoldDB" id="F4WRW6"/>
<proteinExistence type="predicted"/>
<protein>
    <submittedName>
        <fullName evidence="2">Uncharacterized protein</fullName>
    </submittedName>
</protein>
<reference evidence="2" key="1">
    <citation type="submission" date="2011-02" db="EMBL/GenBank/DDBJ databases">
        <title>The genome of the leaf-cutting ant Acromyrmex echinatior suggests key adaptations to social evolution and fungus farming.</title>
        <authorList>
            <person name="Nygaard S."/>
            <person name="Zhang G."/>
        </authorList>
    </citation>
    <scope>NUCLEOTIDE SEQUENCE</scope>
</reference>
<keyword evidence="3" id="KW-1185">Reference proteome</keyword>
<sequence>MRRRESESEPQDSSRSNRSREYDHSTSFPLLVCAPLSQLYSYHDDIRSIGKLRGADAAVPACRSRIFVCVRCSHHRIRATHTSAKALPRPAECGEWNTSASTLRAALPPRGGVGSEQPPSSDSDDNTAHHQQQGAGYGQNLDSYTVPKVKVSGPSNADESASIINGMEKRCRFLEIG</sequence>
<dbReference type="InParanoid" id="F4WRW6"/>
<evidence type="ECO:0000313" key="2">
    <source>
        <dbReference type="EMBL" id="EGI63123.1"/>
    </source>
</evidence>